<dbReference type="EMBL" id="ABJB010339887">
    <property type="status" value="NOT_ANNOTATED_CDS"/>
    <property type="molecule type" value="Genomic_DNA"/>
</dbReference>
<feature type="domain" description="Amino acid permease/ SLC12A" evidence="8">
    <location>
        <begin position="2"/>
        <end position="346"/>
    </location>
</feature>
<organism>
    <name type="scientific">Ixodes scapularis</name>
    <name type="common">Black-legged tick</name>
    <name type="synonym">Deer tick</name>
    <dbReference type="NCBI Taxonomy" id="6945"/>
    <lineage>
        <taxon>Eukaryota</taxon>
        <taxon>Metazoa</taxon>
        <taxon>Ecdysozoa</taxon>
        <taxon>Arthropoda</taxon>
        <taxon>Chelicerata</taxon>
        <taxon>Arachnida</taxon>
        <taxon>Acari</taxon>
        <taxon>Parasitiformes</taxon>
        <taxon>Ixodida</taxon>
        <taxon>Ixodoidea</taxon>
        <taxon>Ixodidae</taxon>
        <taxon>Ixodinae</taxon>
        <taxon>Ixodes</taxon>
    </lineage>
</organism>
<feature type="chain" id="PRO_5014567879" description="Solute carrier family 12 member 2" evidence="7">
    <location>
        <begin position="18"/>
        <end position="1408"/>
    </location>
</feature>
<dbReference type="HOGENOM" id="CLU_253860_0_0_1"/>
<feature type="domain" description="SLC12A transporter C-terminal" evidence="9">
    <location>
        <begin position="1139"/>
        <end position="1210"/>
    </location>
</feature>
<dbReference type="EMBL" id="ABJB010200333">
    <property type="status" value="NOT_ANNOTATED_CDS"/>
    <property type="molecule type" value="Genomic_DNA"/>
</dbReference>
<keyword evidence="12" id="KW-1185">Reference proteome</keyword>
<evidence type="ECO:0000256" key="2">
    <source>
        <dbReference type="ARBA" id="ARBA00022692"/>
    </source>
</evidence>
<dbReference type="EnsemblMetazoa" id="ISCW001819-RA">
    <property type="protein sequence ID" value="ISCW001819-PA"/>
    <property type="gene ID" value="ISCW001819"/>
</dbReference>
<dbReference type="STRING" id="6945.B7P2U1"/>
<feature type="domain" description="Amino acid permease/ SLC12A" evidence="8">
    <location>
        <begin position="974"/>
        <end position="1028"/>
    </location>
</feature>
<feature type="region of interest" description="Disordered" evidence="5">
    <location>
        <begin position="851"/>
        <end position="923"/>
    </location>
</feature>
<accession>B7P2U1</accession>
<feature type="region of interest" description="Disordered" evidence="5">
    <location>
        <begin position="510"/>
        <end position="545"/>
    </location>
</feature>
<feature type="compositionally biased region" description="Basic residues" evidence="5">
    <location>
        <begin position="851"/>
        <end position="862"/>
    </location>
</feature>
<evidence type="ECO:0000256" key="5">
    <source>
        <dbReference type="SAM" id="MobiDB-lite"/>
    </source>
</evidence>
<dbReference type="InterPro" id="IPR018491">
    <property type="entry name" value="SLC12_C"/>
</dbReference>
<keyword evidence="2 6" id="KW-0812">Transmembrane</keyword>
<dbReference type="GO" id="GO:0055078">
    <property type="term" value="P:sodium ion homeostasis"/>
    <property type="evidence" value="ECO:0000318"/>
    <property type="project" value="GO_Central"/>
</dbReference>
<name>B7P2U1_IXOSC</name>
<feature type="domain" description="SLC12A transporter C-terminal" evidence="9">
    <location>
        <begin position="355"/>
        <end position="745"/>
    </location>
</feature>
<evidence type="ECO:0000256" key="6">
    <source>
        <dbReference type="SAM" id="Phobius"/>
    </source>
</evidence>
<dbReference type="PANTHER" id="PTHR11827:SF103">
    <property type="entry name" value="SODIUM CHLORIDE COTRANSPORTER 69, ISOFORM E"/>
    <property type="match status" value="1"/>
</dbReference>
<evidence type="ECO:0000313" key="11">
    <source>
        <dbReference type="EnsemblMetazoa" id="ISCW001819-PA"/>
    </source>
</evidence>
<sequence length="1408" mass="156475">MVLLVILLVAMVDFIVGAMIPPSLVEMGKGYVGWSTSLALENFGPDFREGENFFTVFAVYFPAATGILAGANISGDLADPQTAIPKGTYLAIIVTTISYMFFAAMAGSVTLREATGIPPINGTMEDIRNCTITGGCEFGLLYDSQVMELVSAFGPLVYAGIFAATLSSALASLVSAPKVFQALCKDRIFPHIHIFAKGYGKSNEPRRGYLLACAIALGCVAIGELNAIAPIISNFFMAAYSLINFSCFHASYAKSPGFRPAFKYYNMWLSLVGAILCVFVMFIMNWQTALITFAVILGLYIYISYRKPDVNWGSSTQAQTYKDALSAVYRLNMVQEHVKNYRPQILVLTGDPSHRPPLVDFAYSITKKLSLLICGNITPVRLTYRSRNALATRANTWLQRRKIKAFYTLVKDEDFTHGVRSMLQSVGVGKLKPNVVLLGYKSNWQTCEREDVLKYFNVIHDTLDMYLSVCILRLPEGLDYSHYADMEGFESSAANGNKADMLSVPGIERENSSAGFPRNISSAQLSLGGSSREPSPPSTPHVGRAATAVHQQEGANHNKGAGGTLQDAEHGVAVNVQAPEAIPEEVREVPKEVLQSVNQFIRKQRKGTIDVWWLYDDGGLTMLIPYLLTTRHNWSGCKLRVFSLANKKEELDREQRNMASLLSKFRIEYSDVTVIPDIVRPPSEASKREFEELVRKWRRTDDEVEHDPLEISDSEMLALKDKTYRHLRLRELLQLHSKDATLVAICRTGKSRHCGHLVSVGGDDADHTFHVRHLHQRRSPRRWDVLHDIPESGPGVWGRHWTHLFSRQRRGRGHVRRGFRGNGPIRAHCHSSWHAAGHLDHDHLVRGIRRHRREHSVARRHGRGPERHEPRISGLELRQLHRHGHREVPLRSHEQPSAARQSSCFSASHSSEQNGSPRLRSSCSSSCSQPWWTLLWAPSSSRRKSSWPRVTPAGLKVTMENFKPDFREGETFFSDPQKAIPRGTLLAILITTISYVGFAVIAGSTVLRDATGEVLNGTSPESLVLSFANCTATDTGKPFATTSCSRTFTGLARALARTTNPGGATCLPLSFPSLAAPSDAGTYAHVVLPESKYVNWGSSTQAQTYLDALNSVVKLNNVRDHIKNYRPQILVLTGNPSDRLPLVDFAYLLTKKLSLMVCGDIRKPPMSYRSRNLLTAKAYRCFEERKVKAFYSLIEEPSFSRGVLSLIQYTVVEEDAPVATAPNNAGTNHLSADTKGSVNNDASSTETLARNASNSQLSQGLSSPAASSGSLHLPTKNTSWIKNSEKYSDVTVIPDIVKSPKEKAEFNRILKPWRRSSQDVDAKDLTTPFVSDSEVLAVKEKTYRNLRLHELLREHSTNASLVVMTLPMPRKGTCTAPMYMAWLEMLTKDMPPFLLVRGNQTSVLTFYS</sequence>
<dbReference type="FunCoup" id="B7P2U1">
    <property type="interactions" value="148"/>
</dbReference>
<keyword evidence="4 6" id="KW-0472">Membrane</keyword>
<dbReference type="GO" id="GO:1990573">
    <property type="term" value="P:potassium ion import across plasma membrane"/>
    <property type="evidence" value="ECO:0000318"/>
    <property type="project" value="GO_Central"/>
</dbReference>
<dbReference type="GO" id="GO:0016020">
    <property type="term" value="C:membrane"/>
    <property type="evidence" value="ECO:0007669"/>
    <property type="project" value="UniProtKB-SubCell"/>
</dbReference>
<dbReference type="GO" id="GO:0055064">
    <property type="term" value="P:chloride ion homeostasis"/>
    <property type="evidence" value="ECO:0000318"/>
    <property type="project" value="GO_Central"/>
</dbReference>
<feature type="signal peptide" evidence="7">
    <location>
        <begin position="1"/>
        <end position="17"/>
    </location>
</feature>
<feature type="compositionally biased region" description="Polar residues" evidence="5">
    <location>
        <begin position="898"/>
        <end position="916"/>
    </location>
</feature>
<feature type="region of interest" description="Disordered" evidence="5">
    <location>
        <begin position="1220"/>
        <end position="1273"/>
    </location>
</feature>
<protein>
    <recommendedName>
        <fullName evidence="14">Solute carrier family 12 member 2</fullName>
    </recommendedName>
</protein>
<feature type="compositionally biased region" description="Polar residues" evidence="5">
    <location>
        <begin position="1221"/>
        <end position="1254"/>
    </location>
</feature>
<dbReference type="GO" id="GO:0006884">
    <property type="term" value="P:cell volume homeostasis"/>
    <property type="evidence" value="ECO:0000318"/>
    <property type="project" value="GO_Central"/>
</dbReference>
<feature type="transmembrane region" description="Helical" evidence="6">
    <location>
        <begin position="289"/>
        <end position="305"/>
    </location>
</feature>
<dbReference type="EMBL" id="ABJB010820326">
    <property type="status" value="NOT_ANNOTATED_CDS"/>
    <property type="molecule type" value="Genomic_DNA"/>
</dbReference>
<reference evidence="10 12" key="1">
    <citation type="submission" date="2008-03" db="EMBL/GenBank/DDBJ databases">
        <title>Annotation of Ixodes scapularis.</title>
        <authorList>
            <consortium name="Ixodes scapularis Genome Project Consortium"/>
            <person name="Caler E."/>
            <person name="Hannick L.I."/>
            <person name="Bidwell S."/>
            <person name="Joardar V."/>
            <person name="Thiagarajan M."/>
            <person name="Amedeo P."/>
            <person name="Galinsky K.J."/>
            <person name="Schobel S."/>
            <person name="Inman J."/>
            <person name="Hostetler J."/>
            <person name="Miller J."/>
            <person name="Hammond M."/>
            <person name="Megy K."/>
            <person name="Lawson D."/>
            <person name="Kodira C."/>
            <person name="Sutton G."/>
            <person name="Meyer J."/>
            <person name="Hill C.A."/>
            <person name="Birren B."/>
            <person name="Nene V."/>
            <person name="Collins F."/>
            <person name="Alarcon-Chaidez F."/>
            <person name="Wikel S."/>
            <person name="Strausberg R."/>
        </authorList>
    </citation>
    <scope>NUCLEOTIDE SEQUENCE [LARGE SCALE GENOMIC DNA]</scope>
    <source>
        <strain evidence="12">Wikel</strain>
        <strain evidence="10">Wikel colony</strain>
    </source>
</reference>
<dbReference type="VEuPathDB" id="VectorBase:ISCP_031461"/>
<dbReference type="GO" id="GO:0008511">
    <property type="term" value="F:sodium:potassium:chloride symporter activity"/>
    <property type="evidence" value="ECO:0000318"/>
    <property type="project" value="GO_Central"/>
</dbReference>
<evidence type="ECO:0000256" key="3">
    <source>
        <dbReference type="ARBA" id="ARBA00022989"/>
    </source>
</evidence>
<dbReference type="VEuPathDB" id="VectorBase:ISCP_018570"/>
<dbReference type="Pfam" id="PF00324">
    <property type="entry name" value="AA_permease"/>
    <property type="match status" value="2"/>
</dbReference>
<feature type="transmembrane region" description="Helical" evidence="6">
    <location>
        <begin position="156"/>
        <end position="176"/>
    </location>
</feature>
<proteinExistence type="evidence at protein level"/>
<feature type="transmembrane region" description="Helical" evidence="6">
    <location>
        <begin position="265"/>
        <end position="283"/>
    </location>
</feature>
<evidence type="ECO:0007829" key="13">
    <source>
        <dbReference type="PeptideAtlas" id="B7P2U1"/>
    </source>
</evidence>
<evidence type="ECO:0000259" key="8">
    <source>
        <dbReference type="Pfam" id="PF00324"/>
    </source>
</evidence>
<dbReference type="EMBL" id="ABJB010270972">
    <property type="status" value="NOT_ANNOTATED_CDS"/>
    <property type="molecule type" value="Genomic_DNA"/>
</dbReference>
<dbReference type="PANTHER" id="PTHR11827">
    <property type="entry name" value="SOLUTE CARRIER FAMILY 12, CATION COTRANSPORTERS"/>
    <property type="match status" value="1"/>
</dbReference>
<dbReference type="EMBL" id="ABJB010436440">
    <property type="status" value="NOT_ANNOTATED_CDS"/>
    <property type="molecule type" value="Genomic_DNA"/>
</dbReference>
<keyword evidence="7" id="KW-0732">Signal</keyword>
<feature type="transmembrane region" description="Helical" evidence="6">
    <location>
        <begin position="87"/>
        <end position="109"/>
    </location>
</feature>
<feature type="transmembrane region" description="Helical" evidence="6">
    <location>
        <begin position="53"/>
        <end position="75"/>
    </location>
</feature>
<feature type="compositionally biased region" description="Polar residues" evidence="5">
    <location>
        <begin position="519"/>
        <end position="533"/>
    </location>
</feature>
<dbReference type="EMBL" id="ABJB010614210">
    <property type="status" value="NOT_ANNOTATED_CDS"/>
    <property type="molecule type" value="Genomic_DNA"/>
</dbReference>
<dbReference type="InterPro" id="IPR004841">
    <property type="entry name" value="AA-permease/SLC12A_dom"/>
</dbReference>
<reference evidence="11" key="2">
    <citation type="submission" date="2020-05" db="UniProtKB">
        <authorList>
            <consortium name="EnsemblMetazoa"/>
        </authorList>
    </citation>
    <scope>IDENTIFICATION</scope>
    <source>
        <strain evidence="11">wikel</strain>
    </source>
</reference>
<dbReference type="EMBL" id="DS624571">
    <property type="protein sequence ID" value="EEC00913.1"/>
    <property type="molecule type" value="Genomic_DNA"/>
</dbReference>
<evidence type="ECO:0000313" key="12">
    <source>
        <dbReference type="Proteomes" id="UP000001555"/>
    </source>
</evidence>
<dbReference type="OrthoDB" id="2020542at2759"/>
<dbReference type="EMBL" id="ABJB010760228">
    <property type="status" value="NOT_ANNOTATED_CDS"/>
    <property type="molecule type" value="Genomic_DNA"/>
</dbReference>
<gene>
    <name evidence="10" type="ORF">IscW_ISCW001819</name>
</gene>
<evidence type="ECO:0000256" key="7">
    <source>
        <dbReference type="SAM" id="SignalP"/>
    </source>
</evidence>
<comment type="subcellular location">
    <subcellularLocation>
        <location evidence="1">Membrane</location>
        <topology evidence="1">Multi-pass membrane protein</topology>
    </subcellularLocation>
</comment>
<dbReference type="GO" id="GO:0055075">
    <property type="term" value="P:potassium ion homeostasis"/>
    <property type="evidence" value="ECO:0000318"/>
    <property type="project" value="GO_Central"/>
</dbReference>
<evidence type="ECO:0008006" key="14">
    <source>
        <dbReference type="Google" id="ProtNLM"/>
    </source>
</evidence>
<dbReference type="Proteomes" id="UP000001555">
    <property type="component" value="Unassembled WGS sequence"/>
</dbReference>
<feature type="compositionally biased region" description="Low complexity" evidence="5">
    <location>
        <begin position="1255"/>
        <end position="1273"/>
    </location>
</feature>
<dbReference type="VEuPathDB" id="VectorBase:ISCW001819"/>
<dbReference type="EMBL" id="ABJB010419594">
    <property type="status" value="NOT_ANNOTATED_CDS"/>
    <property type="molecule type" value="Genomic_DNA"/>
</dbReference>
<dbReference type="PaxDb" id="6945-B7P2U1"/>
<keyword evidence="3 6" id="KW-1133">Transmembrane helix</keyword>
<feature type="transmembrane region" description="Helical" evidence="6">
    <location>
        <begin position="209"/>
        <end position="229"/>
    </location>
</feature>
<evidence type="ECO:0000259" key="9">
    <source>
        <dbReference type="Pfam" id="PF03522"/>
    </source>
</evidence>
<dbReference type="VEuPathDB" id="VectorBase:ISCI001819"/>
<evidence type="ECO:0000256" key="4">
    <source>
        <dbReference type="ARBA" id="ARBA00023136"/>
    </source>
</evidence>
<dbReference type="FunFam" id="1.20.1740.10:FF:000147">
    <property type="entry name" value="Uncharacterized protein"/>
    <property type="match status" value="1"/>
</dbReference>
<dbReference type="GO" id="GO:1902476">
    <property type="term" value="P:chloride transmembrane transport"/>
    <property type="evidence" value="ECO:0000318"/>
    <property type="project" value="GO_Central"/>
</dbReference>
<dbReference type="Pfam" id="PF03522">
    <property type="entry name" value="SLC12"/>
    <property type="match status" value="3"/>
</dbReference>
<dbReference type="Gene3D" id="1.20.1740.10">
    <property type="entry name" value="Amino acid/polyamine transporter I"/>
    <property type="match status" value="1"/>
</dbReference>
<dbReference type="InParanoid" id="B7P2U1"/>
<dbReference type="InterPro" id="IPR004842">
    <property type="entry name" value="SLC12A_fam"/>
</dbReference>
<feature type="domain" description="SLC12A transporter C-terminal" evidence="9">
    <location>
        <begin position="1286"/>
        <end position="1408"/>
    </location>
</feature>
<dbReference type="EMBL" id="ABJB010403903">
    <property type="status" value="NOT_ANNOTATED_CDS"/>
    <property type="molecule type" value="Genomic_DNA"/>
</dbReference>
<dbReference type="GO" id="GO:0035725">
    <property type="term" value="P:sodium ion transmembrane transport"/>
    <property type="evidence" value="ECO:0000318"/>
    <property type="project" value="GO_Central"/>
</dbReference>
<dbReference type="EMBL" id="ABJB010380814">
    <property type="status" value="NOT_ANNOTATED_CDS"/>
    <property type="molecule type" value="Genomic_DNA"/>
</dbReference>
<keyword evidence="13" id="KW-1267">Proteomics identification</keyword>
<evidence type="ECO:0000313" key="10">
    <source>
        <dbReference type="EMBL" id="EEC00913.1"/>
    </source>
</evidence>
<evidence type="ECO:0000256" key="1">
    <source>
        <dbReference type="ARBA" id="ARBA00004141"/>
    </source>
</evidence>